<dbReference type="Proteomes" id="UP000002051">
    <property type="component" value="Chromosome 8"/>
</dbReference>
<dbReference type="Pfam" id="PF00319">
    <property type="entry name" value="SRF-TF"/>
    <property type="match status" value="1"/>
</dbReference>
<keyword evidence="4" id="KW-0804">Transcription</keyword>
<dbReference type="GO" id="GO:0006357">
    <property type="term" value="P:regulation of transcription by RNA polymerase II"/>
    <property type="evidence" value="ECO:0000318"/>
    <property type="project" value="GO_Central"/>
</dbReference>
<dbReference type="InterPro" id="IPR002100">
    <property type="entry name" value="TF_MADSbox"/>
</dbReference>
<dbReference type="FunFam" id="3.40.1810.10:FF:000006">
    <property type="entry name" value="Agamous-like MADS-box protein AGL62"/>
    <property type="match status" value="1"/>
</dbReference>
<dbReference type="SUPFAM" id="SSF55455">
    <property type="entry name" value="SRF-like"/>
    <property type="match status" value="1"/>
</dbReference>
<organism evidence="8 11">
    <name type="scientific">Medicago truncatula</name>
    <name type="common">Barrel medic</name>
    <name type="synonym">Medicago tribuloides</name>
    <dbReference type="NCBI Taxonomy" id="3880"/>
    <lineage>
        <taxon>Eukaryota</taxon>
        <taxon>Viridiplantae</taxon>
        <taxon>Streptophyta</taxon>
        <taxon>Embryophyta</taxon>
        <taxon>Tracheophyta</taxon>
        <taxon>Spermatophyta</taxon>
        <taxon>Magnoliopsida</taxon>
        <taxon>eudicotyledons</taxon>
        <taxon>Gunneridae</taxon>
        <taxon>Pentapetalae</taxon>
        <taxon>rosids</taxon>
        <taxon>fabids</taxon>
        <taxon>Fabales</taxon>
        <taxon>Fabaceae</taxon>
        <taxon>Papilionoideae</taxon>
        <taxon>50 kb inversion clade</taxon>
        <taxon>NPAAA clade</taxon>
        <taxon>Hologalegina</taxon>
        <taxon>IRL clade</taxon>
        <taxon>Trifolieae</taxon>
        <taxon>Medicago</taxon>
    </lineage>
</organism>
<sequence>MGRRKIAIARVRDPVIRQVTFSKRRTGLFKKANELAILCGAEIAIVVFSPGNKPYSFGHPSVDDVASKFLEEELNLDDGIGSSSSEVSNREDLNQQLDDVLAELKEAENEARAHDEILEEYKATELTQLEELKDSYGKFKEMVKSRLSDLETTESMLLLAEKPVVGTKNKVARKKGKQPML</sequence>
<evidence type="ECO:0000313" key="9">
    <source>
        <dbReference type="EMBL" id="RHN40710.1"/>
    </source>
</evidence>
<evidence type="ECO:0000256" key="2">
    <source>
        <dbReference type="ARBA" id="ARBA00023015"/>
    </source>
</evidence>
<evidence type="ECO:0000256" key="4">
    <source>
        <dbReference type="ARBA" id="ARBA00023163"/>
    </source>
</evidence>
<dbReference type="OrthoDB" id="1898716at2759"/>
<dbReference type="PANTHER" id="PTHR11945">
    <property type="entry name" value="MADS BOX PROTEIN"/>
    <property type="match status" value="1"/>
</dbReference>
<protein>
    <submittedName>
        <fullName evidence="8">MADS-box transcription factor family protein</fullName>
    </submittedName>
    <submittedName>
        <fullName evidence="9">Putative transcription factor MADS-type1 family</fullName>
    </submittedName>
</protein>
<evidence type="ECO:0000313" key="11">
    <source>
        <dbReference type="Proteomes" id="UP000002051"/>
    </source>
</evidence>
<evidence type="ECO:0000259" key="7">
    <source>
        <dbReference type="PROSITE" id="PS50066"/>
    </source>
</evidence>
<dbReference type="PANTHER" id="PTHR11945:SF229">
    <property type="entry name" value="AGAMOUS-LIKE 55-RELATED"/>
    <property type="match status" value="1"/>
</dbReference>
<evidence type="ECO:0000256" key="6">
    <source>
        <dbReference type="SAM" id="Coils"/>
    </source>
</evidence>
<feature type="coiled-coil region" evidence="6">
    <location>
        <begin position="87"/>
        <end position="124"/>
    </location>
</feature>
<dbReference type="Proteomes" id="UP000265566">
    <property type="component" value="Chromosome 8"/>
</dbReference>
<keyword evidence="6" id="KW-0175">Coiled coil</keyword>
<reference evidence="8 11" key="2">
    <citation type="journal article" date="2014" name="BMC Genomics">
        <title>An improved genome release (version Mt4.0) for the model legume Medicago truncatula.</title>
        <authorList>
            <person name="Tang H."/>
            <person name="Krishnakumar V."/>
            <person name="Bidwell S."/>
            <person name="Rosen B."/>
            <person name="Chan A."/>
            <person name="Zhou S."/>
            <person name="Gentzbittel L."/>
            <person name="Childs K.L."/>
            <person name="Yandell M."/>
            <person name="Gundlach H."/>
            <person name="Mayer K.F."/>
            <person name="Schwartz D.C."/>
            <person name="Town C.D."/>
        </authorList>
    </citation>
    <scope>GENOME REANNOTATION</scope>
    <source>
        <strain evidence="10 11">cv. Jemalong A17</strain>
    </source>
</reference>
<gene>
    <name evidence="10" type="primary">11426155</name>
    <name evidence="8" type="ordered locus">MTR_8g051580</name>
    <name evidence="9" type="ORF">MtrunA17_Chr8g0357771</name>
</gene>
<dbReference type="Gene3D" id="3.40.1810.10">
    <property type="entry name" value="Transcription factor, MADS-box"/>
    <property type="match status" value="1"/>
</dbReference>
<dbReference type="Gramene" id="rna46904">
    <property type="protein sequence ID" value="RHN40710.1"/>
    <property type="gene ID" value="gene46904"/>
</dbReference>
<dbReference type="HOGENOM" id="CLU_053053_5_3_1"/>
<dbReference type="KEGG" id="mtr:11426155"/>
<reference evidence="9" key="4">
    <citation type="journal article" date="2018" name="Nat. Plants">
        <title>Whole-genome landscape of Medicago truncatula symbiotic genes.</title>
        <authorList>
            <person name="Pecrix Y."/>
            <person name="Gamas P."/>
            <person name="Carrere S."/>
        </authorList>
    </citation>
    <scope>NUCLEOTIDE SEQUENCE</scope>
    <source>
        <tissue evidence="9">Leaves</tissue>
    </source>
</reference>
<dbReference type="InterPro" id="IPR036879">
    <property type="entry name" value="TF_MADSbox_sf"/>
</dbReference>
<dbReference type="GO" id="GO:0000981">
    <property type="term" value="F:DNA-binding transcription factor activity, RNA polymerase II-specific"/>
    <property type="evidence" value="ECO:0000318"/>
    <property type="project" value="GO_Central"/>
</dbReference>
<keyword evidence="2" id="KW-0805">Transcription regulation</keyword>
<dbReference type="OMA" id="GSPNINE"/>
<dbReference type="SMART" id="SM00432">
    <property type="entry name" value="MADS"/>
    <property type="match status" value="1"/>
</dbReference>
<evidence type="ECO:0000256" key="3">
    <source>
        <dbReference type="ARBA" id="ARBA00023125"/>
    </source>
</evidence>
<dbReference type="EMBL" id="CM001224">
    <property type="protein sequence ID" value="AET02747.1"/>
    <property type="molecule type" value="Genomic_DNA"/>
</dbReference>
<dbReference type="PRINTS" id="PR00404">
    <property type="entry name" value="MADSDOMAIN"/>
</dbReference>
<dbReference type="GO" id="GO:0005634">
    <property type="term" value="C:nucleus"/>
    <property type="evidence" value="ECO:0007669"/>
    <property type="project" value="UniProtKB-SubCell"/>
</dbReference>
<comment type="subcellular location">
    <subcellularLocation>
        <location evidence="1">Nucleus</location>
    </subcellularLocation>
</comment>
<name>G7L988_MEDTR</name>
<dbReference type="eggNOG" id="KOG0014">
    <property type="taxonomic scope" value="Eukaryota"/>
</dbReference>
<keyword evidence="5" id="KW-0539">Nucleus</keyword>
<evidence type="ECO:0000256" key="1">
    <source>
        <dbReference type="ARBA" id="ARBA00004123"/>
    </source>
</evidence>
<dbReference type="GO" id="GO:0046983">
    <property type="term" value="F:protein dimerization activity"/>
    <property type="evidence" value="ECO:0007669"/>
    <property type="project" value="InterPro"/>
</dbReference>
<accession>G7L988</accession>
<dbReference type="AlphaFoldDB" id="G7L988"/>
<keyword evidence="11" id="KW-1185">Reference proteome</keyword>
<evidence type="ECO:0000256" key="5">
    <source>
        <dbReference type="ARBA" id="ARBA00023242"/>
    </source>
</evidence>
<dbReference type="PROSITE" id="PS50066">
    <property type="entry name" value="MADS_BOX_2"/>
    <property type="match status" value="1"/>
</dbReference>
<dbReference type="GO" id="GO:0000978">
    <property type="term" value="F:RNA polymerase II cis-regulatory region sequence-specific DNA binding"/>
    <property type="evidence" value="ECO:0000318"/>
    <property type="project" value="GO_Central"/>
</dbReference>
<dbReference type="EnsemblPlants" id="AET02747">
    <property type="protein sequence ID" value="AET02747"/>
    <property type="gene ID" value="MTR_8g051580"/>
</dbReference>
<proteinExistence type="predicted"/>
<evidence type="ECO:0000313" key="8">
    <source>
        <dbReference type="EMBL" id="AET02747.1"/>
    </source>
</evidence>
<dbReference type="PaxDb" id="3880-AET02747"/>
<dbReference type="EMBL" id="PSQE01000008">
    <property type="protein sequence ID" value="RHN40710.1"/>
    <property type="molecule type" value="Genomic_DNA"/>
</dbReference>
<evidence type="ECO:0000313" key="10">
    <source>
        <dbReference type="EnsemblPlants" id="AET02747"/>
    </source>
</evidence>
<reference evidence="8 11" key="1">
    <citation type="journal article" date="2011" name="Nature">
        <title>The Medicago genome provides insight into the evolution of rhizobial symbioses.</title>
        <authorList>
            <person name="Young N.D."/>
            <person name="Debelle F."/>
            <person name="Oldroyd G.E."/>
            <person name="Geurts R."/>
            <person name="Cannon S.B."/>
            <person name="Udvardi M.K."/>
            <person name="Benedito V.A."/>
            <person name="Mayer K.F."/>
            <person name="Gouzy J."/>
            <person name="Schoof H."/>
            <person name="Van de Peer Y."/>
            <person name="Proost S."/>
            <person name="Cook D.R."/>
            <person name="Meyers B.C."/>
            <person name="Spannagl M."/>
            <person name="Cheung F."/>
            <person name="De Mita S."/>
            <person name="Krishnakumar V."/>
            <person name="Gundlach H."/>
            <person name="Zhou S."/>
            <person name="Mudge J."/>
            <person name="Bharti A.K."/>
            <person name="Murray J.D."/>
            <person name="Naoumkina M.A."/>
            <person name="Rosen B."/>
            <person name="Silverstein K.A."/>
            <person name="Tang H."/>
            <person name="Rombauts S."/>
            <person name="Zhao P.X."/>
            <person name="Zhou P."/>
            <person name="Barbe V."/>
            <person name="Bardou P."/>
            <person name="Bechner M."/>
            <person name="Bellec A."/>
            <person name="Berger A."/>
            <person name="Berges H."/>
            <person name="Bidwell S."/>
            <person name="Bisseling T."/>
            <person name="Choisne N."/>
            <person name="Couloux A."/>
            <person name="Denny R."/>
            <person name="Deshpande S."/>
            <person name="Dai X."/>
            <person name="Doyle J.J."/>
            <person name="Dudez A.M."/>
            <person name="Farmer A.D."/>
            <person name="Fouteau S."/>
            <person name="Franken C."/>
            <person name="Gibelin C."/>
            <person name="Gish J."/>
            <person name="Goldstein S."/>
            <person name="Gonzalez A.J."/>
            <person name="Green P.J."/>
            <person name="Hallab A."/>
            <person name="Hartog M."/>
            <person name="Hua A."/>
            <person name="Humphray S.J."/>
            <person name="Jeong D.H."/>
            <person name="Jing Y."/>
            <person name="Jocker A."/>
            <person name="Kenton S.M."/>
            <person name="Kim D.J."/>
            <person name="Klee K."/>
            <person name="Lai H."/>
            <person name="Lang C."/>
            <person name="Lin S."/>
            <person name="Macmil S.L."/>
            <person name="Magdelenat G."/>
            <person name="Matthews L."/>
            <person name="McCorrison J."/>
            <person name="Monaghan E.L."/>
            <person name="Mun J.H."/>
            <person name="Najar F.Z."/>
            <person name="Nicholson C."/>
            <person name="Noirot C."/>
            <person name="O'Bleness M."/>
            <person name="Paule C.R."/>
            <person name="Poulain J."/>
            <person name="Prion F."/>
            <person name="Qin B."/>
            <person name="Qu C."/>
            <person name="Retzel E.F."/>
            <person name="Riddle C."/>
            <person name="Sallet E."/>
            <person name="Samain S."/>
            <person name="Samson N."/>
            <person name="Sanders I."/>
            <person name="Saurat O."/>
            <person name="Scarpelli C."/>
            <person name="Schiex T."/>
            <person name="Segurens B."/>
            <person name="Severin A.J."/>
            <person name="Sherrier D.J."/>
            <person name="Shi R."/>
            <person name="Sims S."/>
            <person name="Singer S.R."/>
            <person name="Sinharoy S."/>
            <person name="Sterck L."/>
            <person name="Viollet A."/>
            <person name="Wang B.B."/>
            <person name="Wang K."/>
            <person name="Wang M."/>
            <person name="Wang X."/>
            <person name="Warfsmann J."/>
            <person name="Weissenbach J."/>
            <person name="White D.D."/>
            <person name="White J.D."/>
            <person name="Wiley G.B."/>
            <person name="Wincker P."/>
            <person name="Xing Y."/>
            <person name="Yang L."/>
            <person name="Yao Z."/>
            <person name="Ying F."/>
            <person name="Zhai J."/>
            <person name="Zhou L."/>
            <person name="Zuber A."/>
            <person name="Denarie J."/>
            <person name="Dixon R.A."/>
            <person name="May G.D."/>
            <person name="Schwartz D.C."/>
            <person name="Rogers J."/>
            <person name="Quetier F."/>
            <person name="Town C.D."/>
            <person name="Roe B.A."/>
        </authorList>
    </citation>
    <scope>NUCLEOTIDE SEQUENCE [LARGE SCALE GENOMIC DNA]</scope>
    <source>
        <strain evidence="8">A17</strain>
        <strain evidence="10 11">cv. Jemalong A17</strain>
    </source>
</reference>
<keyword evidence="3" id="KW-0238">DNA-binding</keyword>
<reference evidence="10" key="3">
    <citation type="submission" date="2015-04" db="UniProtKB">
        <authorList>
            <consortium name="EnsemblPlants"/>
        </authorList>
    </citation>
    <scope>IDENTIFICATION</scope>
    <source>
        <strain evidence="10">cv. Jemalong A17</strain>
    </source>
</reference>
<feature type="domain" description="MADS-box" evidence="7">
    <location>
        <begin position="1"/>
        <end position="61"/>
    </location>
</feature>